<proteinExistence type="predicted"/>
<accession>A0AAV4I0M1</accession>
<dbReference type="AlphaFoldDB" id="A0AAV4I0M1"/>
<evidence type="ECO:0000313" key="1">
    <source>
        <dbReference type="EMBL" id="GFS02679.1"/>
    </source>
</evidence>
<organism evidence="1 2">
    <name type="scientific">Elysia marginata</name>
    <dbReference type="NCBI Taxonomy" id="1093978"/>
    <lineage>
        <taxon>Eukaryota</taxon>
        <taxon>Metazoa</taxon>
        <taxon>Spiralia</taxon>
        <taxon>Lophotrochozoa</taxon>
        <taxon>Mollusca</taxon>
        <taxon>Gastropoda</taxon>
        <taxon>Heterobranchia</taxon>
        <taxon>Euthyneura</taxon>
        <taxon>Panpulmonata</taxon>
        <taxon>Sacoglossa</taxon>
        <taxon>Placobranchoidea</taxon>
        <taxon>Plakobranchidae</taxon>
        <taxon>Elysia</taxon>
    </lineage>
</organism>
<gene>
    <name evidence="1" type="ORF">ElyMa_002871000</name>
</gene>
<comment type="caution">
    <text evidence="1">The sequence shown here is derived from an EMBL/GenBank/DDBJ whole genome shotgun (WGS) entry which is preliminary data.</text>
</comment>
<sequence length="79" mass="8569">MSRCGGLTRLCTMPDREIRQFGSIDVMRYGPAKAQEDETHSGGIPRWLMGLRGASANRLLLKSTLPMGGITSYVIVVGS</sequence>
<reference evidence="1 2" key="1">
    <citation type="journal article" date="2021" name="Elife">
        <title>Chloroplast acquisition without the gene transfer in kleptoplastic sea slugs, Plakobranchus ocellatus.</title>
        <authorList>
            <person name="Maeda T."/>
            <person name="Takahashi S."/>
            <person name="Yoshida T."/>
            <person name="Shimamura S."/>
            <person name="Takaki Y."/>
            <person name="Nagai Y."/>
            <person name="Toyoda A."/>
            <person name="Suzuki Y."/>
            <person name="Arimoto A."/>
            <person name="Ishii H."/>
            <person name="Satoh N."/>
            <person name="Nishiyama T."/>
            <person name="Hasebe M."/>
            <person name="Maruyama T."/>
            <person name="Minagawa J."/>
            <person name="Obokata J."/>
            <person name="Shigenobu S."/>
        </authorList>
    </citation>
    <scope>NUCLEOTIDE SEQUENCE [LARGE SCALE GENOMIC DNA]</scope>
</reference>
<protein>
    <submittedName>
        <fullName evidence="1">Uncharacterized protein</fullName>
    </submittedName>
</protein>
<dbReference type="EMBL" id="BMAT01005922">
    <property type="protein sequence ID" value="GFS02679.1"/>
    <property type="molecule type" value="Genomic_DNA"/>
</dbReference>
<keyword evidence="2" id="KW-1185">Reference proteome</keyword>
<dbReference type="Proteomes" id="UP000762676">
    <property type="component" value="Unassembled WGS sequence"/>
</dbReference>
<evidence type="ECO:0000313" key="2">
    <source>
        <dbReference type="Proteomes" id="UP000762676"/>
    </source>
</evidence>
<name>A0AAV4I0M1_9GAST</name>